<dbReference type="PANTHER" id="PTHR31499">
    <property type="entry name" value="MYB FAMILY TRANSCRIPTION FACTOR PHL11"/>
    <property type="match status" value="1"/>
</dbReference>
<keyword evidence="4" id="KW-0539">Nucleus</keyword>
<keyword evidence="3" id="KW-0804">Transcription</keyword>
<reference evidence="7" key="1">
    <citation type="submission" date="2022-05" db="EMBL/GenBank/DDBJ databases">
        <title>The Musa troglodytarum L. genome provides insights into the mechanism of non-climacteric behaviour and enrichment of carotenoids.</title>
        <authorList>
            <person name="Wang J."/>
        </authorList>
    </citation>
    <scope>NUCLEOTIDE SEQUENCE</scope>
    <source>
        <tissue evidence="7">Leaf</tissue>
    </source>
</reference>
<dbReference type="PROSITE" id="PS51294">
    <property type="entry name" value="HTH_MYB"/>
    <property type="match status" value="1"/>
</dbReference>
<dbReference type="GO" id="GO:0003700">
    <property type="term" value="F:DNA-binding transcription factor activity"/>
    <property type="evidence" value="ECO:0007669"/>
    <property type="project" value="InterPro"/>
</dbReference>
<evidence type="ECO:0000256" key="2">
    <source>
        <dbReference type="ARBA" id="ARBA00023125"/>
    </source>
</evidence>
<dbReference type="InterPro" id="IPR025756">
    <property type="entry name" value="Myb_CC_LHEQLE"/>
</dbReference>
<dbReference type="EMBL" id="CP097510">
    <property type="protein sequence ID" value="URE24257.1"/>
    <property type="molecule type" value="Genomic_DNA"/>
</dbReference>
<keyword evidence="1" id="KW-0805">Transcription regulation</keyword>
<dbReference type="InterPro" id="IPR006447">
    <property type="entry name" value="Myb_dom_plants"/>
</dbReference>
<proteinExistence type="predicted"/>
<accession>A0A9E7H5U3</accession>
<keyword evidence="8" id="KW-1185">Reference proteome</keyword>
<feature type="compositionally biased region" description="Basic and acidic residues" evidence="5">
    <location>
        <begin position="22"/>
        <end position="33"/>
    </location>
</feature>
<keyword evidence="2" id="KW-0238">DNA-binding</keyword>
<dbReference type="InterPro" id="IPR046955">
    <property type="entry name" value="PHR1-like"/>
</dbReference>
<evidence type="ECO:0000256" key="5">
    <source>
        <dbReference type="SAM" id="MobiDB-lite"/>
    </source>
</evidence>
<evidence type="ECO:0000313" key="7">
    <source>
        <dbReference type="EMBL" id="URE24257.1"/>
    </source>
</evidence>
<dbReference type="Proteomes" id="UP001055439">
    <property type="component" value="Chromosome 8"/>
</dbReference>
<dbReference type="AlphaFoldDB" id="A0A9E7H5U3"/>
<sequence>MYATERGGEFHGSPEGASLPGDTRHLFSSDPKPRLRWTPELHDRFVDAVTQLGGPDKATPKTIMKTMAVKGLTLYHLKSHLQVQQHLQIRIEAHGKYLHSIFERACNIFAPNLASNALALVRKTPSQFPTSEVDDVDSCLTSTASPGTGRSKMLGPREAAVDIRLSHMLGIDHSQLWED</sequence>
<evidence type="ECO:0000256" key="4">
    <source>
        <dbReference type="ARBA" id="ARBA00023242"/>
    </source>
</evidence>
<dbReference type="Pfam" id="PF14379">
    <property type="entry name" value="Myb_CC_LHEQLE"/>
    <property type="match status" value="1"/>
</dbReference>
<dbReference type="InterPro" id="IPR017930">
    <property type="entry name" value="Myb_dom"/>
</dbReference>
<dbReference type="GO" id="GO:0003677">
    <property type="term" value="F:DNA binding"/>
    <property type="evidence" value="ECO:0007669"/>
    <property type="project" value="UniProtKB-KW"/>
</dbReference>
<dbReference type="InterPro" id="IPR009057">
    <property type="entry name" value="Homeodomain-like_sf"/>
</dbReference>
<evidence type="ECO:0000256" key="3">
    <source>
        <dbReference type="ARBA" id="ARBA00023163"/>
    </source>
</evidence>
<protein>
    <recommendedName>
        <fullName evidence="6">HTH myb-type domain-containing protein</fullName>
    </recommendedName>
</protein>
<gene>
    <name evidence="7" type="ORF">MUK42_06133</name>
</gene>
<feature type="domain" description="HTH myb-type" evidence="6">
    <location>
        <begin position="29"/>
        <end position="89"/>
    </location>
</feature>
<name>A0A9E7H5U3_9LILI</name>
<dbReference type="NCBIfam" id="TIGR01557">
    <property type="entry name" value="myb_SHAQKYF"/>
    <property type="match status" value="1"/>
</dbReference>
<dbReference type="OrthoDB" id="551907at2759"/>
<feature type="region of interest" description="Disordered" evidence="5">
    <location>
        <begin position="1"/>
        <end position="33"/>
    </location>
</feature>
<feature type="non-terminal residue" evidence="7">
    <location>
        <position position="179"/>
    </location>
</feature>
<dbReference type="SUPFAM" id="SSF46689">
    <property type="entry name" value="Homeodomain-like"/>
    <property type="match status" value="1"/>
</dbReference>
<dbReference type="FunFam" id="1.10.10.60:FF:000002">
    <property type="entry name" value="Myb family transcription factor"/>
    <property type="match status" value="1"/>
</dbReference>
<dbReference type="Gene3D" id="1.10.10.60">
    <property type="entry name" value="Homeodomain-like"/>
    <property type="match status" value="1"/>
</dbReference>
<organism evidence="7 8">
    <name type="scientific">Musa troglodytarum</name>
    <name type="common">fe'i banana</name>
    <dbReference type="NCBI Taxonomy" id="320322"/>
    <lineage>
        <taxon>Eukaryota</taxon>
        <taxon>Viridiplantae</taxon>
        <taxon>Streptophyta</taxon>
        <taxon>Embryophyta</taxon>
        <taxon>Tracheophyta</taxon>
        <taxon>Spermatophyta</taxon>
        <taxon>Magnoliopsida</taxon>
        <taxon>Liliopsida</taxon>
        <taxon>Zingiberales</taxon>
        <taxon>Musaceae</taxon>
        <taxon>Musa</taxon>
    </lineage>
</organism>
<evidence type="ECO:0000256" key="1">
    <source>
        <dbReference type="ARBA" id="ARBA00023015"/>
    </source>
</evidence>
<evidence type="ECO:0000313" key="8">
    <source>
        <dbReference type="Proteomes" id="UP001055439"/>
    </source>
</evidence>
<evidence type="ECO:0000259" key="6">
    <source>
        <dbReference type="PROSITE" id="PS51294"/>
    </source>
</evidence>
<dbReference type="PANTHER" id="PTHR31499:SF6">
    <property type="entry name" value="PROTEIN PHR1-LIKE 2"/>
    <property type="match status" value="1"/>
</dbReference>